<sequence>MAKAVAVAVLVALLLVAAAGAGGAAAQQCDASGLAVCAPAIIGGAAPTGGCCTSLRAQQGCFCQYARNPAYSSYINSPGARGLLTACGIAIPRC</sequence>
<keyword evidence="3" id="KW-0446">Lipid-binding</keyword>
<feature type="signal peptide" evidence="4">
    <location>
        <begin position="1"/>
        <end position="26"/>
    </location>
</feature>
<dbReference type="Gene3D" id="1.10.110.10">
    <property type="entry name" value="Plant lipid-transfer and hydrophobic proteins"/>
    <property type="match status" value="1"/>
</dbReference>
<evidence type="ECO:0000313" key="6">
    <source>
        <dbReference type="EMBL" id="KAG2537120.1"/>
    </source>
</evidence>
<dbReference type="InterPro" id="IPR036312">
    <property type="entry name" value="Bifun_inhib/LTP/seed_sf"/>
</dbReference>
<evidence type="ECO:0000313" key="7">
    <source>
        <dbReference type="Proteomes" id="UP000823388"/>
    </source>
</evidence>
<evidence type="ECO:0000256" key="3">
    <source>
        <dbReference type="ARBA" id="ARBA00023121"/>
    </source>
</evidence>
<keyword evidence="7" id="KW-1185">Reference proteome</keyword>
<feature type="domain" description="Bifunctional inhibitor/plant lipid transfer protein/seed storage helical" evidence="5">
    <location>
        <begin position="31"/>
        <end position="94"/>
    </location>
</feature>
<organism evidence="6 7">
    <name type="scientific">Panicum virgatum</name>
    <name type="common">Blackwell switchgrass</name>
    <dbReference type="NCBI Taxonomy" id="38727"/>
    <lineage>
        <taxon>Eukaryota</taxon>
        <taxon>Viridiplantae</taxon>
        <taxon>Streptophyta</taxon>
        <taxon>Embryophyta</taxon>
        <taxon>Tracheophyta</taxon>
        <taxon>Spermatophyta</taxon>
        <taxon>Magnoliopsida</taxon>
        <taxon>Liliopsida</taxon>
        <taxon>Poales</taxon>
        <taxon>Poaceae</taxon>
        <taxon>PACMAD clade</taxon>
        <taxon>Panicoideae</taxon>
        <taxon>Panicodae</taxon>
        <taxon>Paniceae</taxon>
        <taxon>Panicinae</taxon>
        <taxon>Panicum</taxon>
        <taxon>Panicum sect. Hiantes</taxon>
    </lineage>
</organism>
<evidence type="ECO:0000256" key="1">
    <source>
        <dbReference type="ARBA" id="ARBA00009707"/>
    </source>
</evidence>
<comment type="caution">
    <text evidence="6">The sequence shown here is derived from an EMBL/GenBank/DDBJ whole genome shotgun (WGS) entry which is preliminary data.</text>
</comment>
<dbReference type="GO" id="GO:0006869">
    <property type="term" value="P:lipid transport"/>
    <property type="evidence" value="ECO:0007669"/>
    <property type="project" value="InterPro"/>
</dbReference>
<evidence type="ECO:0000256" key="2">
    <source>
        <dbReference type="ARBA" id="ARBA00022448"/>
    </source>
</evidence>
<dbReference type="EMBL" id="CM029054">
    <property type="protein sequence ID" value="KAG2537120.1"/>
    <property type="molecule type" value="Genomic_DNA"/>
</dbReference>
<protein>
    <recommendedName>
        <fullName evidence="5">Bifunctional inhibitor/plant lipid transfer protein/seed storage helical domain-containing protein</fullName>
    </recommendedName>
</protein>
<dbReference type="GO" id="GO:0008289">
    <property type="term" value="F:lipid binding"/>
    <property type="evidence" value="ECO:0007669"/>
    <property type="project" value="UniProtKB-KW"/>
</dbReference>
<accession>A0A8T0MIK9</accession>
<keyword evidence="4" id="KW-0732">Signal</keyword>
<dbReference type="InterPro" id="IPR033872">
    <property type="entry name" value="nsLTP2"/>
</dbReference>
<comment type="similarity">
    <text evidence="1">Belongs to the plant LTP family. B11E subfamily.</text>
</comment>
<dbReference type="OrthoDB" id="665742at2759"/>
<feature type="chain" id="PRO_5035889426" description="Bifunctional inhibitor/plant lipid transfer protein/seed storage helical domain-containing protein" evidence="4">
    <location>
        <begin position="27"/>
        <end position="94"/>
    </location>
</feature>
<evidence type="ECO:0000256" key="4">
    <source>
        <dbReference type="SAM" id="SignalP"/>
    </source>
</evidence>
<dbReference type="Pfam" id="PF00234">
    <property type="entry name" value="Tryp_alpha_amyl"/>
    <property type="match status" value="1"/>
</dbReference>
<dbReference type="InterPro" id="IPR016140">
    <property type="entry name" value="Bifunc_inhib/LTP/seed_store"/>
</dbReference>
<dbReference type="Proteomes" id="UP000823388">
    <property type="component" value="Chromosome 9N"/>
</dbReference>
<dbReference type="AlphaFoldDB" id="A0A8T0MIK9"/>
<evidence type="ECO:0000259" key="5">
    <source>
        <dbReference type="Pfam" id="PF00234"/>
    </source>
</evidence>
<name>A0A8T0MIK9_PANVG</name>
<dbReference type="PANTHER" id="PTHR33214">
    <property type="entry name" value="BIFUNCTIONAL INHIBITOR/LIPID-TRANSFER PROTEIN/SEED STORAGE 2S ALBUMIN SUPERFAMILY PROTEIN"/>
    <property type="match status" value="1"/>
</dbReference>
<proteinExistence type="inferred from homology"/>
<dbReference type="CDD" id="cd01959">
    <property type="entry name" value="nsLTP2"/>
    <property type="match status" value="1"/>
</dbReference>
<dbReference type="SUPFAM" id="SSF47699">
    <property type="entry name" value="Bifunctional inhibitor/lipid-transfer protein/seed storage 2S albumin"/>
    <property type="match status" value="1"/>
</dbReference>
<keyword evidence="2" id="KW-0813">Transport</keyword>
<reference evidence="6" key="1">
    <citation type="submission" date="2020-05" db="EMBL/GenBank/DDBJ databases">
        <title>WGS assembly of Panicum virgatum.</title>
        <authorList>
            <person name="Lovell J.T."/>
            <person name="Jenkins J."/>
            <person name="Shu S."/>
            <person name="Juenger T.E."/>
            <person name="Schmutz J."/>
        </authorList>
    </citation>
    <scope>NUCLEOTIDE SEQUENCE</scope>
    <source>
        <strain evidence="6">AP13</strain>
    </source>
</reference>
<dbReference type="PANTHER" id="PTHR33214:SF50">
    <property type="entry name" value="LIPID-TRANSFER PROTEIN 2G, PUTATIVE, EXPRESSED-RELATED"/>
    <property type="match status" value="1"/>
</dbReference>
<gene>
    <name evidence="6" type="ORF">PVAP13_9NG470200</name>
</gene>